<accession>A0A7S1VDC8</accession>
<dbReference type="AlphaFoldDB" id="A0A7S1VDC8"/>
<dbReference type="GO" id="GO:0016020">
    <property type="term" value="C:membrane"/>
    <property type="evidence" value="ECO:0007669"/>
    <property type="project" value="UniProtKB-SubCell"/>
</dbReference>
<keyword evidence="2 6" id="KW-0812">Transmembrane</keyword>
<proteinExistence type="predicted"/>
<feature type="region of interest" description="Disordered" evidence="5">
    <location>
        <begin position="1"/>
        <end position="71"/>
    </location>
</feature>
<dbReference type="PANTHER" id="PTHR12560:SF0">
    <property type="entry name" value="LD18904P"/>
    <property type="match status" value="1"/>
</dbReference>
<dbReference type="GO" id="GO:0005783">
    <property type="term" value="C:endoplasmic reticulum"/>
    <property type="evidence" value="ECO:0007669"/>
    <property type="project" value="TreeGrafter"/>
</dbReference>
<dbReference type="PANTHER" id="PTHR12560">
    <property type="entry name" value="LONGEVITY ASSURANCE FACTOR 1 LAG1"/>
    <property type="match status" value="1"/>
</dbReference>
<evidence type="ECO:0000256" key="3">
    <source>
        <dbReference type="ARBA" id="ARBA00022989"/>
    </source>
</evidence>
<dbReference type="InterPro" id="IPR016439">
    <property type="entry name" value="Lag1/Lac1-like"/>
</dbReference>
<reference evidence="8" key="1">
    <citation type="submission" date="2021-01" db="EMBL/GenBank/DDBJ databases">
        <authorList>
            <person name="Corre E."/>
            <person name="Pelletier E."/>
            <person name="Niang G."/>
            <person name="Scheremetjew M."/>
            <person name="Finn R."/>
            <person name="Kale V."/>
            <person name="Holt S."/>
            <person name="Cochrane G."/>
            <person name="Meng A."/>
            <person name="Brown T."/>
            <person name="Cohen L."/>
        </authorList>
    </citation>
    <scope>NUCLEOTIDE SEQUENCE</scope>
    <source>
        <strain evidence="8">CCMP 410</strain>
    </source>
</reference>
<name>A0A7S1VDC8_9STRA</name>
<dbReference type="EMBL" id="HBGK01037357">
    <property type="protein sequence ID" value="CAD9296190.1"/>
    <property type="molecule type" value="Transcribed_RNA"/>
</dbReference>
<evidence type="ECO:0000259" key="7">
    <source>
        <dbReference type="Pfam" id="PF03798"/>
    </source>
</evidence>
<evidence type="ECO:0000256" key="1">
    <source>
        <dbReference type="ARBA" id="ARBA00004141"/>
    </source>
</evidence>
<feature type="domain" description="TLC" evidence="7">
    <location>
        <begin position="339"/>
        <end position="574"/>
    </location>
</feature>
<feature type="transmembrane region" description="Helical" evidence="6">
    <location>
        <begin position="468"/>
        <end position="486"/>
    </location>
</feature>
<gene>
    <name evidence="8" type="ORF">GOCE00092_LOCUS19369</name>
</gene>
<feature type="region of interest" description="Disordered" evidence="5">
    <location>
        <begin position="309"/>
        <end position="330"/>
    </location>
</feature>
<feature type="transmembrane region" description="Helical" evidence="6">
    <location>
        <begin position="414"/>
        <end position="431"/>
    </location>
</feature>
<comment type="subcellular location">
    <subcellularLocation>
        <location evidence="1">Membrane</location>
        <topology evidence="1">Multi-pass membrane protein</topology>
    </subcellularLocation>
</comment>
<keyword evidence="3 6" id="KW-1133">Transmembrane helix</keyword>
<feature type="compositionally biased region" description="Basic residues" evidence="5">
    <location>
        <begin position="54"/>
        <end position="71"/>
    </location>
</feature>
<dbReference type="GO" id="GO:0050291">
    <property type="term" value="F:sphingosine N-acyltransferase activity"/>
    <property type="evidence" value="ECO:0007669"/>
    <property type="project" value="InterPro"/>
</dbReference>
<sequence>METPTHDVGIAIALKRQDEQRTKHQPLRQKDEFARTSSPTGSEKATNRANDTTRRKRQRARPHQSRRRRRQQREPCWWKQFLQGAMLYFLCISLPTIGGMGWRWFSQTPVSEFLRPLWKLLDYRSAIPLLLTFAGRWTGIILLTILTLLFAIARITLVSLLISEQDNEASQKEKIEAIVRVRSVHLLSSAYPKSLTPSRGNSIANLAGLGDEALSRSLHENSTSNLVALNNDDGTPVGILKRPPSLTMLSGIYYEEDTPIIEEPLHREEPVQPSDENLHGDELDDAPSWVERSFEAVRRSSIRSLGVEDDDDVEVPVSTQQLPNQDTSQQTNSATRYATAVFRLIYCGMTCVGCWFMFSSLEFWPPAVGGRGATANCWDLRGGPVAIQDSSTKYFDFDNANALLKMYSLVQASYHLHSLAFHLLTMALLWYHRGQSTPITSYWRSLLQHGIALCLIGGSYLFSATRRLGAIGTFALDLSNFFLHLLQVLMNSPQKIDTILIHAVHKGLVIPFFVYCRFYVWPAIVWYSMARESKDWLAQVSHTIGDSVALALLMCFHLLTLALLILNMVMFKRLLFHPHLQRLSKEEKGENRTSQ</sequence>
<organism evidence="8">
    <name type="scientific">Grammatophora oceanica</name>
    <dbReference type="NCBI Taxonomy" id="210454"/>
    <lineage>
        <taxon>Eukaryota</taxon>
        <taxon>Sar</taxon>
        <taxon>Stramenopiles</taxon>
        <taxon>Ochrophyta</taxon>
        <taxon>Bacillariophyta</taxon>
        <taxon>Fragilariophyceae</taxon>
        <taxon>Fragilariophycidae</taxon>
        <taxon>Rhabdonematales</taxon>
        <taxon>Grammatophoraceae</taxon>
        <taxon>Grammatophora</taxon>
    </lineage>
</organism>
<evidence type="ECO:0000256" key="4">
    <source>
        <dbReference type="ARBA" id="ARBA00023136"/>
    </source>
</evidence>
<evidence type="ECO:0000256" key="5">
    <source>
        <dbReference type="SAM" id="MobiDB-lite"/>
    </source>
</evidence>
<feature type="compositionally biased region" description="Basic and acidic residues" evidence="5">
    <location>
        <begin position="15"/>
        <end position="34"/>
    </location>
</feature>
<feature type="compositionally biased region" description="Polar residues" evidence="5">
    <location>
        <begin position="35"/>
        <end position="50"/>
    </location>
</feature>
<feature type="compositionally biased region" description="Polar residues" evidence="5">
    <location>
        <begin position="318"/>
        <end position="330"/>
    </location>
</feature>
<feature type="transmembrane region" description="Helical" evidence="6">
    <location>
        <begin position="443"/>
        <end position="462"/>
    </location>
</feature>
<feature type="transmembrane region" description="Helical" evidence="6">
    <location>
        <begin position="549"/>
        <end position="571"/>
    </location>
</feature>
<feature type="transmembrane region" description="Helical" evidence="6">
    <location>
        <begin position="125"/>
        <end position="153"/>
    </location>
</feature>
<evidence type="ECO:0000313" key="8">
    <source>
        <dbReference type="EMBL" id="CAD9296190.1"/>
    </source>
</evidence>
<dbReference type="InterPro" id="IPR006634">
    <property type="entry name" value="TLC-dom"/>
</dbReference>
<evidence type="ECO:0000256" key="2">
    <source>
        <dbReference type="ARBA" id="ARBA00022692"/>
    </source>
</evidence>
<feature type="transmembrane region" description="Helical" evidence="6">
    <location>
        <begin position="340"/>
        <end position="358"/>
    </location>
</feature>
<keyword evidence="4 6" id="KW-0472">Membrane</keyword>
<dbReference type="GO" id="GO:0046513">
    <property type="term" value="P:ceramide biosynthetic process"/>
    <property type="evidence" value="ECO:0007669"/>
    <property type="project" value="InterPro"/>
</dbReference>
<feature type="transmembrane region" description="Helical" evidence="6">
    <location>
        <begin position="507"/>
        <end position="529"/>
    </location>
</feature>
<feature type="transmembrane region" description="Helical" evidence="6">
    <location>
        <begin position="87"/>
        <end position="105"/>
    </location>
</feature>
<dbReference type="Pfam" id="PF03798">
    <property type="entry name" value="TRAM_LAG1_CLN8"/>
    <property type="match status" value="1"/>
</dbReference>
<protein>
    <recommendedName>
        <fullName evidence="7">TLC domain-containing protein</fullName>
    </recommendedName>
</protein>
<evidence type="ECO:0000256" key="6">
    <source>
        <dbReference type="SAM" id="Phobius"/>
    </source>
</evidence>